<dbReference type="InterPro" id="IPR011059">
    <property type="entry name" value="Metal-dep_hydrolase_composite"/>
</dbReference>
<dbReference type="PROSITE" id="PS00483">
    <property type="entry name" value="DIHYDROOROTASE_2"/>
    <property type="match status" value="1"/>
</dbReference>
<feature type="domain" description="Amidohydrolase-related" evidence="7">
    <location>
        <begin position="51"/>
        <end position="428"/>
    </location>
</feature>
<evidence type="ECO:0000256" key="1">
    <source>
        <dbReference type="ARBA" id="ARBA00001947"/>
    </source>
</evidence>
<dbReference type="InterPro" id="IPR002195">
    <property type="entry name" value="Dihydroorotase_CS"/>
</dbReference>
<evidence type="ECO:0000259" key="7">
    <source>
        <dbReference type="Pfam" id="PF01979"/>
    </source>
</evidence>
<evidence type="ECO:0000256" key="6">
    <source>
        <dbReference type="SAM" id="MobiDB-lite"/>
    </source>
</evidence>
<dbReference type="NCBIfam" id="TIGR00857">
    <property type="entry name" value="pyrC_multi"/>
    <property type="match status" value="1"/>
</dbReference>
<dbReference type="PANTHER" id="PTHR43668">
    <property type="entry name" value="ALLANTOINASE"/>
    <property type="match status" value="1"/>
</dbReference>
<sequence>MEQLIIEGGRLVTPQGVREGTVVVNDGKVAALLGPDAPLPDGPRIDARGRYVLPGLIDTHVHFRTPGLEYKEDWAHGSAAALAGGVTTVMDMPNTRPPGLDEDALRTKAELVAGHAGVDHRFHIGADPANPGLLATLDPDVATSAKVFMAGHHTAPVVFRDRAQLDAAFEAAARGGVRLVLHAEDQQVFDLLDSWRGDPHSYAEYEPHRPRSGAIVAVAQVVELVRRHGTAAHVLHTSSAEEIDLLVAAAREGLPVTFEVTGHHLSFTHADTCRRGPRTRLSPAIRDEPDRERLWQAVLNGEAATAGSDHAPHTVEEKNRPPADAPPGLPGVQELAVSIWTGLRTRAVPADEAARHLVRLMGSGPAALFELPGKGRLEPGADADLVLFDPAERWQMSAADVRSKCGWSAYEGWTFTGRVVTTLRAGRIAWDVRTGLHAPADGRLLPTARRVEAVR</sequence>
<accession>A0ABU2TZG8</accession>
<gene>
    <name evidence="8" type="ORF">RM764_25730</name>
</gene>
<dbReference type="InterPro" id="IPR032466">
    <property type="entry name" value="Metal_Hydrolase"/>
</dbReference>
<feature type="region of interest" description="Disordered" evidence="6">
    <location>
        <begin position="303"/>
        <end position="330"/>
    </location>
</feature>
<dbReference type="Proteomes" id="UP001183809">
    <property type="component" value="Unassembled WGS sequence"/>
</dbReference>
<name>A0ABU2TZG8_9ACTN</name>
<keyword evidence="9" id="KW-1185">Reference proteome</keyword>
<evidence type="ECO:0000313" key="9">
    <source>
        <dbReference type="Proteomes" id="UP001183809"/>
    </source>
</evidence>
<comment type="cofactor">
    <cofactor evidence="1">
        <name>Zn(2+)</name>
        <dbReference type="ChEBI" id="CHEBI:29105"/>
    </cofactor>
</comment>
<dbReference type="SUPFAM" id="SSF51338">
    <property type="entry name" value="Composite domain of metallo-dependent hydrolases"/>
    <property type="match status" value="1"/>
</dbReference>
<dbReference type="InterPro" id="IPR006680">
    <property type="entry name" value="Amidohydro-rel"/>
</dbReference>
<keyword evidence="5" id="KW-0378">Hydrolase</keyword>
<dbReference type="Gene3D" id="2.30.40.10">
    <property type="entry name" value="Urease, subunit C, domain 1"/>
    <property type="match status" value="1"/>
</dbReference>
<dbReference type="Pfam" id="PF01979">
    <property type="entry name" value="Amidohydro_1"/>
    <property type="match status" value="1"/>
</dbReference>
<evidence type="ECO:0000256" key="4">
    <source>
        <dbReference type="ARBA" id="ARBA00022723"/>
    </source>
</evidence>
<evidence type="ECO:0000313" key="8">
    <source>
        <dbReference type="EMBL" id="MDT0466371.1"/>
    </source>
</evidence>
<comment type="similarity">
    <text evidence="3">Belongs to the metallo-dependent hydrolases superfamily. DHOase family. Class I DHOase subfamily.</text>
</comment>
<evidence type="ECO:0000256" key="3">
    <source>
        <dbReference type="ARBA" id="ARBA00010286"/>
    </source>
</evidence>
<evidence type="ECO:0000256" key="2">
    <source>
        <dbReference type="ARBA" id="ARBA00002368"/>
    </source>
</evidence>
<evidence type="ECO:0000256" key="5">
    <source>
        <dbReference type="ARBA" id="ARBA00022801"/>
    </source>
</evidence>
<organism evidence="8 9">
    <name type="scientific">Streptomyces gibsoniae</name>
    <dbReference type="NCBI Taxonomy" id="3075529"/>
    <lineage>
        <taxon>Bacteria</taxon>
        <taxon>Bacillati</taxon>
        <taxon>Actinomycetota</taxon>
        <taxon>Actinomycetes</taxon>
        <taxon>Kitasatosporales</taxon>
        <taxon>Streptomycetaceae</taxon>
        <taxon>Streptomyces</taxon>
    </lineage>
</organism>
<dbReference type="SUPFAM" id="SSF51556">
    <property type="entry name" value="Metallo-dependent hydrolases"/>
    <property type="match status" value="1"/>
</dbReference>
<keyword evidence="4" id="KW-0479">Metal-binding</keyword>
<dbReference type="RefSeq" id="WP_311697833.1">
    <property type="nucleotide sequence ID" value="NZ_JAVREY010000036.1"/>
</dbReference>
<dbReference type="InterPro" id="IPR050138">
    <property type="entry name" value="DHOase/Allantoinase_Hydrolase"/>
</dbReference>
<dbReference type="EMBL" id="JAVREY010000036">
    <property type="protein sequence ID" value="MDT0466371.1"/>
    <property type="molecule type" value="Genomic_DNA"/>
</dbReference>
<dbReference type="Gene3D" id="3.20.20.140">
    <property type="entry name" value="Metal-dependent hydrolases"/>
    <property type="match status" value="1"/>
</dbReference>
<feature type="compositionally biased region" description="Basic and acidic residues" evidence="6">
    <location>
        <begin position="310"/>
        <end position="321"/>
    </location>
</feature>
<proteinExistence type="inferred from homology"/>
<protein>
    <submittedName>
        <fullName evidence="8">Dihydroorotase family protein</fullName>
    </submittedName>
</protein>
<comment type="caution">
    <text evidence="8">The sequence shown here is derived from an EMBL/GenBank/DDBJ whole genome shotgun (WGS) entry which is preliminary data.</text>
</comment>
<comment type="function">
    <text evidence="2">Catalyzes the reversible cyclization of carbamoyl aspartate to dihydroorotate.</text>
</comment>
<reference evidence="9" key="1">
    <citation type="submission" date="2023-07" db="EMBL/GenBank/DDBJ databases">
        <title>30 novel species of actinomycetes from the DSMZ collection.</title>
        <authorList>
            <person name="Nouioui I."/>
        </authorList>
    </citation>
    <scope>NUCLEOTIDE SEQUENCE [LARGE SCALE GENOMIC DNA]</scope>
    <source>
        <strain evidence="9">DSM 41699</strain>
    </source>
</reference>
<dbReference type="PANTHER" id="PTHR43668:SF2">
    <property type="entry name" value="ALLANTOINASE"/>
    <property type="match status" value="1"/>
</dbReference>